<keyword evidence="2" id="KW-0732">Signal</keyword>
<protein>
    <recommendedName>
        <fullName evidence="5">DUF4157 domain-containing protein</fullName>
    </recommendedName>
</protein>
<proteinExistence type="predicted"/>
<sequence>MKRACRLQLPIFAAAVLVAAVAIPAQTVQPPPAAPVNPPPATATTDSKSGLSESNTPMTKDQAAELFRSVDEILAFVAKDSHLKASRPVKRKLLTRDQVQRELRSKMNDDEGAKRLERSELVLKKFGLLEPDFALKPFLLSLLTEQVAAYYEPKTRTVNMLDWVKPDEQKSVLAHELTHAVQDDRVHLDKWGSPGPTDISKNAGDDNRHIQLDEAATARESVTEGQAMAVFVDYELKDTGRTLIDSPEVGDRMREMASDTASSPILARAPLLLQESLLFPYGAGLGFEQQLLQARGVDVAFAGALDRPPASSHEVMHPQDYLAKKPVPVLTMPDIHGLLDKDWEPYDVGVMGELDVRIITELFGGQNMAGPLAEAWSGGIYYAAQRRNASPAAKQTRASIGTIYFSQWQNRDSARSFLKVYAGQLPRKYSSLKKVDLPNGDDDHMLFNTSEGDVWLSLDDTGVFISEGYERGIATQLETKYREAQGRGPLMQAGLSKVPQHELTMGLRSLLPGIGIPRAVLEAKHQIAQ</sequence>
<dbReference type="AlphaFoldDB" id="A0A1H4QD38"/>
<feature type="compositionally biased region" description="Pro residues" evidence="1">
    <location>
        <begin position="29"/>
        <end position="41"/>
    </location>
</feature>
<dbReference type="RefSeq" id="WP_074654624.1">
    <property type="nucleotide sequence ID" value="NZ_FNSD01000001.1"/>
</dbReference>
<organism evidence="3 4">
    <name type="scientific">Terriglobus roseus</name>
    <dbReference type="NCBI Taxonomy" id="392734"/>
    <lineage>
        <taxon>Bacteria</taxon>
        <taxon>Pseudomonadati</taxon>
        <taxon>Acidobacteriota</taxon>
        <taxon>Terriglobia</taxon>
        <taxon>Terriglobales</taxon>
        <taxon>Acidobacteriaceae</taxon>
        <taxon>Terriglobus</taxon>
    </lineage>
</organism>
<evidence type="ECO:0000313" key="4">
    <source>
        <dbReference type="Proteomes" id="UP000182409"/>
    </source>
</evidence>
<feature type="signal peptide" evidence="2">
    <location>
        <begin position="1"/>
        <end position="27"/>
    </location>
</feature>
<evidence type="ECO:0008006" key="5">
    <source>
        <dbReference type="Google" id="ProtNLM"/>
    </source>
</evidence>
<accession>A0A1H4QD38</accession>
<dbReference type="EMBL" id="FNSD01000001">
    <property type="protein sequence ID" value="SEC17511.1"/>
    <property type="molecule type" value="Genomic_DNA"/>
</dbReference>
<evidence type="ECO:0000256" key="2">
    <source>
        <dbReference type="SAM" id="SignalP"/>
    </source>
</evidence>
<feature type="chain" id="PRO_5010227371" description="DUF4157 domain-containing protein" evidence="2">
    <location>
        <begin position="28"/>
        <end position="529"/>
    </location>
</feature>
<reference evidence="3 4" key="1">
    <citation type="submission" date="2016-10" db="EMBL/GenBank/DDBJ databases">
        <authorList>
            <person name="de Groot N.N."/>
        </authorList>
    </citation>
    <scope>NUCLEOTIDE SEQUENCE [LARGE SCALE GENOMIC DNA]</scope>
    <source>
        <strain evidence="3 4">AB35.6</strain>
    </source>
</reference>
<gene>
    <name evidence="3" type="ORF">SAMN05443244_2836</name>
</gene>
<name>A0A1H4QD38_9BACT</name>
<feature type="compositionally biased region" description="Polar residues" evidence="1">
    <location>
        <begin position="46"/>
        <end position="59"/>
    </location>
</feature>
<evidence type="ECO:0000256" key="1">
    <source>
        <dbReference type="SAM" id="MobiDB-lite"/>
    </source>
</evidence>
<evidence type="ECO:0000313" key="3">
    <source>
        <dbReference type="EMBL" id="SEC17511.1"/>
    </source>
</evidence>
<feature type="region of interest" description="Disordered" evidence="1">
    <location>
        <begin position="28"/>
        <end position="59"/>
    </location>
</feature>
<dbReference type="Proteomes" id="UP000182409">
    <property type="component" value="Unassembled WGS sequence"/>
</dbReference>